<name>A0A4C1U4D4_EUMVA</name>
<comment type="caution">
    <text evidence="2">The sequence shown here is derived from an EMBL/GenBank/DDBJ whole genome shotgun (WGS) entry which is preliminary data.</text>
</comment>
<evidence type="ECO:0000313" key="3">
    <source>
        <dbReference type="Proteomes" id="UP000299102"/>
    </source>
</evidence>
<reference evidence="2 3" key="1">
    <citation type="journal article" date="2019" name="Commun. Biol.">
        <title>The bagworm genome reveals a unique fibroin gene that provides high tensile strength.</title>
        <authorList>
            <person name="Kono N."/>
            <person name="Nakamura H."/>
            <person name="Ohtoshi R."/>
            <person name="Tomita M."/>
            <person name="Numata K."/>
            <person name="Arakawa K."/>
        </authorList>
    </citation>
    <scope>NUCLEOTIDE SEQUENCE [LARGE SCALE GENOMIC DNA]</scope>
</reference>
<evidence type="ECO:0000256" key="1">
    <source>
        <dbReference type="SAM" id="MobiDB-lite"/>
    </source>
</evidence>
<feature type="region of interest" description="Disordered" evidence="1">
    <location>
        <begin position="74"/>
        <end position="102"/>
    </location>
</feature>
<protein>
    <submittedName>
        <fullName evidence="2">Uncharacterized protein</fullName>
    </submittedName>
</protein>
<dbReference type="AlphaFoldDB" id="A0A4C1U4D4"/>
<keyword evidence="3" id="KW-1185">Reference proteome</keyword>
<organism evidence="2 3">
    <name type="scientific">Eumeta variegata</name>
    <name type="common">Bagworm moth</name>
    <name type="synonym">Eumeta japonica</name>
    <dbReference type="NCBI Taxonomy" id="151549"/>
    <lineage>
        <taxon>Eukaryota</taxon>
        <taxon>Metazoa</taxon>
        <taxon>Ecdysozoa</taxon>
        <taxon>Arthropoda</taxon>
        <taxon>Hexapoda</taxon>
        <taxon>Insecta</taxon>
        <taxon>Pterygota</taxon>
        <taxon>Neoptera</taxon>
        <taxon>Endopterygota</taxon>
        <taxon>Lepidoptera</taxon>
        <taxon>Glossata</taxon>
        <taxon>Ditrysia</taxon>
        <taxon>Tineoidea</taxon>
        <taxon>Psychidae</taxon>
        <taxon>Oiketicinae</taxon>
        <taxon>Eumeta</taxon>
    </lineage>
</organism>
<proteinExistence type="predicted"/>
<sequence length="102" mass="11319">MLFREIYCLVVHRFKAVIPVAKLDSRDLRFFAALRNLSALAWALGERVIRSRDGAKLKVDAEETAAAYKKAVEATSKRESSGQSVSTSDSIECSDIFDLNGH</sequence>
<accession>A0A4C1U4D4</accession>
<dbReference type="EMBL" id="BGZK01000126">
    <property type="protein sequence ID" value="GBP21192.1"/>
    <property type="molecule type" value="Genomic_DNA"/>
</dbReference>
<dbReference type="Proteomes" id="UP000299102">
    <property type="component" value="Unassembled WGS sequence"/>
</dbReference>
<evidence type="ECO:0000313" key="2">
    <source>
        <dbReference type="EMBL" id="GBP21192.1"/>
    </source>
</evidence>
<feature type="compositionally biased region" description="Polar residues" evidence="1">
    <location>
        <begin position="81"/>
        <end position="91"/>
    </location>
</feature>
<gene>
    <name evidence="2" type="ORF">EVAR_84315_1</name>
</gene>